<organism evidence="8 9">
    <name type="scientific">Sarocladium strictum</name>
    <name type="common">Black bundle disease fungus</name>
    <name type="synonym">Acremonium strictum</name>
    <dbReference type="NCBI Taxonomy" id="5046"/>
    <lineage>
        <taxon>Eukaryota</taxon>
        <taxon>Fungi</taxon>
        <taxon>Dikarya</taxon>
        <taxon>Ascomycota</taxon>
        <taxon>Pezizomycotina</taxon>
        <taxon>Sordariomycetes</taxon>
        <taxon>Hypocreomycetidae</taxon>
        <taxon>Hypocreales</taxon>
        <taxon>Sarocladiaceae</taxon>
        <taxon>Sarocladium</taxon>
    </lineage>
</organism>
<reference evidence="8" key="1">
    <citation type="submission" date="2022-10" db="EMBL/GenBank/DDBJ databases">
        <title>Determination and structural analysis of whole genome sequence of Sarocladium strictum F4-1.</title>
        <authorList>
            <person name="Hu L."/>
            <person name="Jiang Y."/>
        </authorList>
    </citation>
    <scope>NUCLEOTIDE SEQUENCE</scope>
    <source>
        <strain evidence="8">F4-1</strain>
    </source>
</reference>
<dbReference type="EMBL" id="JAPDFR010000001">
    <property type="protein sequence ID" value="KAK0390883.1"/>
    <property type="molecule type" value="Genomic_DNA"/>
</dbReference>
<feature type="domain" description="Major facilitator superfamily (MFS) profile" evidence="7">
    <location>
        <begin position="71"/>
        <end position="577"/>
    </location>
</feature>
<dbReference type="PROSITE" id="PS00216">
    <property type="entry name" value="SUGAR_TRANSPORT_1"/>
    <property type="match status" value="1"/>
</dbReference>
<comment type="subcellular location">
    <subcellularLocation>
        <location evidence="1">Membrane</location>
        <topology evidence="1">Multi-pass membrane protein</topology>
    </subcellularLocation>
</comment>
<feature type="transmembrane region" description="Helical" evidence="6">
    <location>
        <begin position="106"/>
        <end position="124"/>
    </location>
</feature>
<evidence type="ECO:0000256" key="1">
    <source>
        <dbReference type="ARBA" id="ARBA00004141"/>
    </source>
</evidence>
<evidence type="ECO:0000256" key="3">
    <source>
        <dbReference type="ARBA" id="ARBA00022692"/>
    </source>
</evidence>
<feature type="transmembrane region" description="Helical" evidence="6">
    <location>
        <begin position="553"/>
        <end position="572"/>
    </location>
</feature>
<evidence type="ECO:0000256" key="4">
    <source>
        <dbReference type="ARBA" id="ARBA00022989"/>
    </source>
</evidence>
<keyword evidence="4 6" id="KW-1133">Transmembrane helix</keyword>
<comment type="caution">
    <text evidence="8">The sequence shown here is derived from an EMBL/GenBank/DDBJ whole genome shotgun (WGS) entry which is preliminary data.</text>
</comment>
<feature type="transmembrane region" description="Helical" evidence="6">
    <location>
        <begin position="68"/>
        <end position="86"/>
    </location>
</feature>
<dbReference type="PROSITE" id="PS50850">
    <property type="entry name" value="MFS"/>
    <property type="match status" value="1"/>
</dbReference>
<dbReference type="SUPFAM" id="SSF103473">
    <property type="entry name" value="MFS general substrate transporter"/>
    <property type="match status" value="1"/>
</dbReference>
<feature type="transmembrane region" description="Helical" evidence="6">
    <location>
        <begin position="299"/>
        <end position="323"/>
    </location>
</feature>
<feature type="transmembrane region" description="Helical" evidence="6">
    <location>
        <begin position="193"/>
        <end position="215"/>
    </location>
</feature>
<dbReference type="PANTHER" id="PTHR23501">
    <property type="entry name" value="MAJOR FACILITATOR SUPERFAMILY"/>
    <property type="match status" value="1"/>
</dbReference>
<accession>A0AA39GQF5</accession>
<name>A0AA39GQF5_SARSR</name>
<feature type="transmembrane region" description="Helical" evidence="6">
    <location>
        <begin position="227"/>
        <end position="245"/>
    </location>
</feature>
<sequence length="611" mass="65637">MSDHDGNEKAARARHLEAGPEDIRQVLEIDGNTAKVLHADGTVDFMDTKALGGELDTMPAGYYRSPQFIGTVLAQCFASIVAYLGWVLPANTLMLINADLGPSVNIGWAATIWTMGSSIGFLLVGRLSDLFGRKWMVMSTTALSLVGTILGGCAQNVTMLIVANGCNGLGAAGQLSFGIVLGELVPNKMRGPIVTLVFLSSLPFAVFGPVIARTFIEKTAPGWRLSYYIGIGLNVVTLVLYQFLYHPPTFKQLHIGKTRMQQALELDWIGIFLWVSGCVLFIVGLSWGGTTYPWKSAEVLCTLLIGVATIAAFFVYEGFFCHVQPLMPPRMFRNWGFDGVIIVATVASMVYYSMTVLWPTIIGSVYTTDSMQIGWDSSIVGGGVLLGQTLAGFGISYLPRVKWQTTTAAVIMLIFASALGSLDRNRYAETIAFGVVATTAVGYIENISFPGVTLLWGPQDIGLATGMLGSIRGMGGAVAQALYSSVYSNQLTDNMPKYVVPAATGAGLPADSLPALFQGLAVGNFSAVPNITEEVIAAVGDAVNKANVMSFRVVFYTTIPFSVLCCVGALLVPNMEKYLTQNVAKRLQNKEFERRDTPEAKEVAEHAGEKV</sequence>
<dbReference type="PANTHER" id="PTHR23501:SF109">
    <property type="entry name" value="MAJOR FACILITATOR SUPERFAMILY (MFS) PROFILE DOMAIN-CONTAINING PROTEIN-RELATED"/>
    <property type="match status" value="1"/>
</dbReference>
<evidence type="ECO:0000256" key="2">
    <source>
        <dbReference type="ARBA" id="ARBA00022448"/>
    </source>
</evidence>
<dbReference type="InterPro" id="IPR010573">
    <property type="entry name" value="MFS_Str1/Tri12-like"/>
</dbReference>
<dbReference type="Pfam" id="PF06609">
    <property type="entry name" value="TRI12"/>
    <property type="match status" value="1"/>
</dbReference>
<dbReference type="GO" id="GO:0022857">
    <property type="term" value="F:transmembrane transporter activity"/>
    <property type="evidence" value="ECO:0007669"/>
    <property type="project" value="InterPro"/>
</dbReference>
<evidence type="ECO:0000259" key="7">
    <source>
        <dbReference type="PROSITE" id="PS50850"/>
    </source>
</evidence>
<feature type="transmembrane region" description="Helical" evidence="6">
    <location>
        <begin position="266"/>
        <end position="287"/>
    </location>
</feature>
<feature type="transmembrane region" description="Helical" evidence="6">
    <location>
        <begin position="335"/>
        <end position="358"/>
    </location>
</feature>
<evidence type="ECO:0000313" key="9">
    <source>
        <dbReference type="Proteomes" id="UP001175261"/>
    </source>
</evidence>
<keyword evidence="2" id="KW-0813">Transport</keyword>
<dbReference type="CDD" id="cd06179">
    <property type="entry name" value="MFS_TRI12_like"/>
    <property type="match status" value="1"/>
</dbReference>
<dbReference type="Proteomes" id="UP001175261">
    <property type="component" value="Unassembled WGS sequence"/>
</dbReference>
<keyword evidence="9" id="KW-1185">Reference proteome</keyword>
<dbReference type="Gene3D" id="1.20.1250.20">
    <property type="entry name" value="MFS general substrate transporter like domains"/>
    <property type="match status" value="1"/>
</dbReference>
<keyword evidence="5 6" id="KW-0472">Membrane</keyword>
<evidence type="ECO:0000256" key="5">
    <source>
        <dbReference type="ARBA" id="ARBA00023136"/>
    </source>
</evidence>
<evidence type="ECO:0000313" key="8">
    <source>
        <dbReference type="EMBL" id="KAK0390883.1"/>
    </source>
</evidence>
<keyword evidence="3 6" id="KW-0812">Transmembrane</keyword>
<evidence type="ECO:0000256" key="6">
    <source>
        <dbReference type="SAM" id="Phobius"/>
    </source>
</evidence>
<gene>
    <name evidence="8" type="ORF">NLU13_0386</name>
</gene>
<dbReference type="AlphaFoldDB" id="A0AA39GQF5"/>
<protein>
    <recommendedName>
        <fullName evidence="7">Major facilitator superfamily (MFS) profile domain-containing protein</fullName>
    </recommendedName>
</protein>
<feature type="transmembrane region" description="Helical" evidence="6">
    <location>
        <begin position="378"/>
        <end position="398"/>
    </location>
</feature>
<proteinExistence type="predicted"/>
<dbReference type="InterPro" id="IPR020846">
    <property type="entry name" value="MFS_dom"/>
</dbReference>
<feature type="transmembrane region" description="Helical" evidence="6">
    <location>
        <begin position="136"/>
        <end position="154"/>
    </location>
</feature>
<dbReference type="InterPro" id="IPR036259">
    <property type="entry name" value="MFS_trans_sf"/>
</dbReference>
<dbReference type="InterPro" id="IPR053791">
    <property type="entry name" value="MFS_Tri12-like"/>
</dbReference>
<dbReference type="InterPro" id="IPR005829">
    <property type="entry name" value="Sugar_transporter_CS"/>
</dbReference>
<dbReference type="GO" id="GO:0005886">
    <property type="term" value="C:plasma membrane"/>
    <property type="evidence" value="ECO:0007669"/>
    <property type="project" value="TreeGrafter"/>
</dbReference>
<feature type="transmembrane region" description="Helical" evidence="6">
    <location>
        <begin position="405"/>
        <end position="422"/>
    </location>
</feature>